<dbReference type="InterPro" id="IPR020843">
    <property type="entry name" value="ER"/>
</dbReference>
<dbReference type="Gene3D" id="3.90.180.10">
    <property type="entry name" value="Medium-chain alcohol dehydrogenases, catalytic domain"/>
    <property type="match status" value="1"/>
</dbReference>
<keyword evidence="1" id="KW-0521">NADP</keyword>
<dbReference type="AlphaFoldDB" id="A0A8J7C786"/>
<dbReference type="EMBL" id="JACXAE010000046">
    <property type="protein sequence ID" value="MBD2772876.1"/>
    <property type="molecule type" value="Genomic_DNA"/>
</dbReference>
<dbReference type="SUPFAM" id="SSF51735">
    <property type="entry name" value="NAD(P)-binding Rossmann-fold domains"/>
    <property type="match status" value="1"/>
</dbReference>
<dbReference type="SMART" id="SM00829">
    <property type="entry name" value="PKS_ER"/>
    <property type="match status" value="1"/>
</dbReference>
<dbReference type="Pfam" id="PF00107">
    <property type="entry name" value="ADH_zinc_N"/>
    <property type="match status" value="1"/>
</dbReference>
<accession>A0A8J7C786</accession>
<comment type="caution">
    <text evidence="3">The sequence shown here is derived from an EMBL/GenBank/DDBJ whole genome shotgun (WGS) entry which is preliminary data.</text>
</comment>
<dbReference type="PANTHER" id="PTHR44154">
    <property type="entry name" value="QUINONE OXIDOREDUCTASE"/>
    <property type="match status" value="1"/>
</dbReference>
<evidence type="ECO:0000313" key="4">
    <source>
        <dbReference type="Proteomes" id="UP000629098"/>
    </source>
</evidence>
<dbReference type="InterPro" id="IPR011032">
    <property type="entry name" value="GroES-like_sf"/>
</dbReference>
<dbReference type="GO" id="GO:0016491">
    <property type="term" value="F:oxidoreductase activity"/>
    <property type="evidence" value="ECO:0007669"/>
    <property type="project" value="InterPro"/>
</dbReference>
<organism evidence="3 4">
    <name type="scientific">Iningainema tapete BLCC-T55</name>
    <dbReference type="NCBI Taxonomy" id="2748662"/>
    <lineage>
        <taxon>Bacteria</taxon>
        <taxon>Bacillati</taxon>
        <taxon>Cyanobacteriota</taxon>
        <taxon>Cyanophyceae</taxon>
        <taxon>Nostocales</taxon>
        <taxon>Scytonemataceae</taxon>
        <taxon>Iningainema tapete</taxon>
    </lineage>
</organism>
<dbReference type="InterPro" id="IPR013154">
    <property type="entry name" value="ADH-like_N"/>
</dbReference>
<dbReference type="SUPFAM" id="SSF50129">
    <property type="entry name" value="GroES-like"/>
    <property type="match status" value="1"/>
</dbReference>
<sequence>MKAMAVGEFGGPDKLTLHTLPVPTVDAGEVLIRIEIAGVGIWDAMEREGDLVYNKVHFPRVLGGECAGTIAAVGDGVERFAVGDHVYAQSFMNDKGGSYAQYVVVSEKTVAPMPDGLDMLMAGGLPIAGATALRNLEALETGDQTKLMLWGASGGVGHVALQLARRMGASVFAIASGTDGVELAKQLGADEAVDGRSDDVVQRARAFAPDGFDAALVLVGGDEIQSTLSLVRQGGIITFPNGVMPEPKAPDGVELKKVDGFADPMLFERLNRLVSIGEFQVRIAQTFPLEEAAQAQSAMKKHYLGKIVLRVSGE</sequence>
<name>A0A8J7C786_9CYAN</name>
<reference evidence="3" key="1">
    <citation type="submission" date="2020-09" db="EMBL/GenBank/DDBJ databases">
        <title>Iningainema tapete sp. nov. (Scytonemataceae, Cyanobacteria) from greenhouses in central Florida (USA) produces two types of nodularin with biosynthetic potential for microcystin-LR and anabaenopeptins.</title>
        <authorList>
            <person name="Berthold D.E."/>
            <person name="Lefler F.W."/>
            <person name="Huang I.-S."/>
            <person name="Abdulla H."/>
            <person name="Zimba P.V."/>
            <person name="Laughinghouse H.D. IV."/>
        </authorList>
    </citation>
    <scope>NUCLEOTIDE SEQUENCE</scope>
    <source>
        <strain evidence="3">BLCCT55</strain>
    </source>
</reference>
<evidence type="ECO:0000259" key="2">
    <source>
        <dbReference type="SMART" id="SM00829"/>
    </source>
</evidence>
<proteinExistence type="predicted"/>
<keyword evidence="4" id="KW-1185">Reference proteome</keyword>
<dbReference type="PANTHER" id="PTHR44154:SF1">
    <property type="entry name" value="QUINONE OXIDOREDUCTASE"/>
    <property type="match status" value="1"/>
</dbReference>
<dbReference type="Proteomes" id="UP000629098">
    <property type="component" value="Unassembled WGS sequence"/>
</dbReference>
<protein>
    <submittedName>
        <fullName evidence="3">NADP-dependent oxidoreductase</fullName>
    </submittedName>
</protein>
<dbReference type="CDD" id="cd05289">
    <property type="entry name" value="MDR_like_2"/>
    <property type="match status" value="1"/>
</dbReference>
<evidence type="ECO:0000256" key="1">
    <source>
        <dbReference type="ARBA" id="ARBA00022857"/>
    </source>
</evidence>
<dbReference type="Gene3D" id="3.40.50.720">
    <property type="entry name" value="NAD(P)-binding Rossmann-like Domain"/>
    <property type="match status" value="1"/>
</dbReference>
<feature type="domain" description="Enoyl reductase (ER)" evidence="2">
    <location>
        <begin position="10"/>
        <end position="309"/>
    </location>
</feature>
<dbReference type="InterPro" id="IPR013149">
    <property type="entry name" value="ADH-like_C"/>
</dbReference>
<dbReference type="InterPro" id="IPR036291">
    <property type="entry name" value="NAD(P)-bd_dom_sf"/>
</dbReference>
<gene>
    <name evidence="3" type="ORF">ICL16_12525</name>
</gene>
<dbReference type="Pfam" id="PF08240">
    <property type="entry name" value="ADH_N"/>
    <property type="match status" value="1"/>
</dbReference>
<evidence type="ECO:0000313" key="3">
    <source>
        <dbReference type="EMBL" id="MBD2772876.1"/>
    </source>
</evidence>
<dbReference type="InterPro" id="IPR051603">
    <property type="entry name" value="Zinc-ADH_QOR/CCCR"/>
</dbReference>